<proteinExistence type="predicted"/>
<reference evidence="2" key="1">
    <citation type="journal article" date="2020" name="Stud. Mycol.">
        <title>101 Dothideomycetes genomes: a test case for predicting lifestyles and emergence of pathogens.</title>
        <authorList>
            <person name="Haridas S."/>
            <person name="Albert R."/>
            <person name="Binder M."/>
            <person name="Bloem J."/>
            <person name="Labutti K."/>
            <person name="Salamov A."/>
            <person name="Andreopoulos B."/>
            <person name="Baker S."/>
            <person name="Barry K."/>
            <person name="Bills G."/>
            <person name="Bluhm B."/>
            <person name="Cannon C."/>
            <person name="Castanera R."/>
            <person name="Culley D."/>
            <person name="Daum C."/>
            <person name="Ezra D."/>
            <person name="Gonzalez J."/>
            <person name="Henrissat B."/>
            <person name="Kuo A."/>
            <person name="Liang C."/>
            <person name="Lipzen A."/>
            <person name="Lutzoni F."/>
            <person name="Magnuson J."/>
            <person name="Mondo S."/>
            <person name="Nolan M."/>
            <person name="Ohm R."/>
            <person name="Pangilinan J."/>
            <person name="Park H.-J."/>
            <person name="Ramirez L."/>
            <person name="Alfaro M."/>
            <person name="Sun H."/>
            <person name="Tritt A."/>
            <person name="Yoshinaga Y."/>
            <person name="Zwiers L.-H."/>
            <person name="Turgeon B."/>
            <person name="Goodwin S."/>
            <person name="Spatafora J."/>
            <person name="Crous P."/>
            <person name="Grigoriev I."/>
        </authorList>
    </citation>
    <scope>NUCLEOTIDE SEQUENCE</scope>
    <source>
        <strain evidence="2">CBS 109.77</strain>
    </source>
</reference>
<protein>
    <recommendedName>
        <fullName evidence="1">Heterokaryon incompatibility domain-containing protein</fullName>
    </recommendedName>
</protein>
<dbReference type="InterPro" id="IPR010730">
    <property type="entry name" value="HET"/>
</dbReference>
<evidence type="ECO:0000259" key="1">
    <source>
        <dbReference type="Pfam" id="PF06985"/>
    </source>
</evidence>
<dbReference type="AlphaFoldDB" id="A0A6A6XDM2"/>
<accession>A0A6A6XDM2</accession>
<feature type="non-terminal residue" evidence="2">
    <location>
        <position position="144"/>
    </location>
</feature>
<dbReference type="EMBL" id="MU001898">
    <property type="protein sequence ID" value="KAF2794224.1"/>
    <property type="molecule type" value="Genomic_DNA"/>
</dbReference>
<organism evidence="2 3">
    <name type="scientific">Melanomma pulvis-pyrius CBS 109.77</name>
    <dbReference type="NCBI Taxonomy" id="1314802"/>
    <lineage>
        <taxon>Eukaryota</taxon>
        <taxon>Fungi</taxon>
        <taxon>Dikarya</taxon>
        <taxon>Ascomycota</taxon>
        <taxon>Pezizomycotina</taxon>
        <taxon>Dothideomycetes</taxon>
        <taxon>Pleosporomycetidae</taxon>
        <taxon>Pleosporales</taxon>
        <taxon>Melanommataceae</taxon>
        <taxon>Melanomma</taxon>
    </lineage>
</organism>
<dbReference type="Proteomes" id="UP000799757">
    <property type="component" value="Unassembled WGS sequence"/>
</dbReference>
<dbReference type="Pfam" id="PF06985">
    <property type="entry name" value="HET"/>
    <property type="match status" value="1"/>
</dbReference>
<feature type="domain" description="Heterokaryon incompatibility" evidence="1">
    <location>
        <begin position="49"/>
        <end position="141"/>
    </location>
</feature>
<gene>
    <name evidence="2" type="ORF">K505DRAFT_205155</name>
</gene>
<evidence type="ECO:0000313" key="3">
    <source>
        <dbReference type="Proteomes" id="UP000799757"/>
    </source>
</evidence>
<dbReference type="PANTHER" id="PTHR24148">
    <property type="entry name" value="ANKYRIN REPEAT DOMAIN-CONTAINING PROTEIN 39 HOMOLOG-RELATED"/>
    <property type="match status" value="1"/>
</dbReference>
<dbReference type="OrthoDB" id="2157530at2759"/>
<name>A0A6A6XDM2_9PLEO</name>
<dbReference type="PANTHER" id="PTHR24148:SF73">
    <property type="entry name" value="HET DOMAIN PROTEIN (AFU_ORTHOLOGUE AFUA_8G01020)"/>
    <property type="match status" value="1"/>
</dbReference>
<evidence type="ECO:0000313" key="2">
    <source>
        <dbReference type="EMBL" id="KAF2794224.1"/>
    </source>
</evidence>
<dbReference type="InterPro" id="IPR052895">
    <property type="entry name" value="HetReg/Transcr_Mod"/>
</dbReference>
<sequence>MSGWLGYQNLDYSRRAIRLLELLPAHHHLSKFRPACRILHTSLDEDPSFSALSYVWGSADDTTIVLVDKRPFRVTRNLFDALIGLRETETITIWIDAICINQQDKKEKCIQVKMTRSIYKRAANVIFWLGQQEQHDKAAVRLMN</sequence>
<keyword evidence="3" id="KW-1185">Reference proteome</keyword>